<keyword evidence="3" id="KW-0328">Glycosyltransferase</keyword>
<evidence type="ECO:0000256" key="1">
    <source>
        <dbReference type="ARBA" id="ARBA00004141"/>
    </source>
</evidence>
<dbReference type="GO" id="GO:0005886">
    <property type="term" value="C:plasma membrane"/>
    <property type="evidence" value="ECO:0007669"/>
    <property type="project" value="TreeGrafter"/>
</dbReference>
<dbReference type="FunCoup" id="A0A414NHG2">
    <property type="interactions" value="3"/>
</dbReference>
<dbReference type="Proteomes" id="UP000283983">
    <property type="component" value="Unassembled WGS sequence"/>
</dbReference>
<dbReference type="GO" id="GO:0016757">
    <property type="term" value="F:glycosyltransferase activity"/>
    <property type="evidence" value="ECO:0007669"/>
    <property type="project" value="UniProtKB-KW"/>
</dbReference>
<evidence type="ECO:0000256" key="7">
    <source>
        <dbReference type="ARBA" id="ARBA00023136"/>
    </source>
</evidence>
<dbReference type="InterPro" id="IPR001173">
    <property type="entry name" value="Glyco_trans_2-like"/>
</dbReference>
<keyword evidence="11" id="KW-1185">Reference proteome</keyword>
<protein>
    <submittedName>
        <fullName evidence="10">Glycosyltransferase</fullName>
    </submittedName>
</protein>
<dbReference type="InParanoid" id="A0A414NHG2"/>
<feature type="domain" description="Glycosyltransferase 2-like" evidence="9">
    <location>
        <begin position="18"/>
        <end position="197"/>
    </location>
</feature>
<dbReference type="EMBL" id="QSLJ01000001">
    <property type="protein sequence ID" value="RHF39202.1"/>
    <property type="molecule type" value="Genomic_DNA"/>
</dbReference>
<accession>A0A414NHG2</accession>
<dbReference type="RefSeq" id="WP_118103964.1">
    <property type="nucleotide sequence ID" value="NZ_CABJEU010000001.1"/>
</dbReference>
<comment type="similarity">
    <text evidence="2">Belongs to the glycosyltransferase 2 family.</text>
</comment>
<dbReference type="PANTHER" id="PTHR48090">
    <property type="entry name" value="UNDECAPRENYL-PHOSPHATE 4-DEOXY-4-FORMAMIDO-L-ARABINOSE TRANSFERASE-RELATED"/>
    <property type="match status" value="1"/>
</dbReference>
<evidence type="ECO:0000256" key="5">
    <source>
        <dbReference type="ARBA" id="ARBA00022692"/>
    </source>
</evidence>
<evidence type="ECO:0000259" key="9">
    <source>
        <dbReference type="Pfam" id="PF00535"/>
    </source>
</evidence>
<dbReference type="Gene3D" id="3.90.550.10">
    <property type="entry name" value="Spore Coat Polysaccharide Biosynthesis Protein SpsA, Chain A"/>
    <property type="match status" value="1"/>
</dbReference>
<sequence length="342" mass="37946">MTNDCRVSASSPVAPRLCVVVPCYNEEDVLPETSRRLSEKLDSLFGRGAISKDSRVLFVNDGSRDLTWFLIRTLHDDPSSMGLSPRQPWFSGISFAHNEGHQNALYAGLMEALDRGYDCAISLDADLQDDIDAIDEMLVKHDAGAEIVYGVRSNRDTDTAFKRGTAGMFYDLMAWLGVEMVSNCADYRLMGRRSLEALSQYTEVNLFLRGIVPALGFTTDVVYYVRAERFAGESKYPLKKMVSFALEGITSFSVKPIRWVTMLGIVSLAVSFIMVVYTLVQAFTGHVVAGWSSLMVSIWFVGGLVMVSLGVVGEYVGRIYLESKGRPRYIISETTDGELPRA</sequence>
<reference evidence="10 11" key="1">
    <citation type="submission" date="2018-08" db="EMBL/GenBank/DDBJ databases">
        <title>A genome reference for cultivated species of the human gut microbiota.</title>
        <authorList>
            <person name="Zou Y."/>
            <person name="Xue W."/>
            <person name="Luo G."/>
        </authorList>
    </citation>
    <scope>NUCLEOTIDE SEQUENCE [LARGE SCALE GENOMIC DNA]</scope>
    <source>
        <strain evidence="10 11">AM25-33</strain>
    </source>
</reference>
<evidence type="ECO:0000256" key="4">
    <source>
        <dbReference type="ARBA" id="ARBA00022679"/>
    </source>
</evidence>
<keyword evidence="5 8" id="KW-0812">Transmembrane</keyword>
<dbReference type="Pfam" id="PF00535">
    <property type="entry name" value="Glycos_transf_2"/>
    <property type="match status" value="1"/>
</dbReference>
<keyword evidence="7 8" id="KW-0472">Membrane</keyword>
<dbReference type="InterPro" id="IPR050256">
    <property type="entry name" value="Glycosyltransferase_2"/>
</dbReference>
<keyword evidence="6 8" id="KW-1133">Transmembrane helix</keyword>
<evidence type="ECO:0000256" key="2">
    <source>
        <dbReference type="ARBA" id="ARBA00006739"/>
    </source>
</evidence>
<evidence type="ECO:0000256" key="6">
    <source>
        <dbReference type="ARBA" id="ARBA00022989"/>
    </source>
</evidence>
<feature type="transmembrane region" description="Helical" evidence="8">
    <location>
        <begin position="292"/>
        <end position="316"/>
    </location>
</feature>
<evidence type="ECO:0000313" key="10">
    <source>
        <dbReference type="EMBL" id="RHF39202.1"/>
    </source>
</evidence>
<dbReference type="AlphaFoldDB" id="A0A414NHG2"/>
<comment type="caution">
    <text evidence="10">The sequence shown here is derived from an EMBL/GenBank/DDBJ whole genome shotgun (WGS) entry which is preliminary data.</text>
</comment>
<evidence type="ECO:0000256" key="3">
    <source>
        <dbReference type="ARBA" id="ARBA00022676"/>
    </source>
</evidence>
<name>A0A414NHG2_9ACTN</name>
<dbReference type="PANTHER" id="PTHR48090:SF1">
    <property type="entry name" value="PROPHAGE BACTOPRENOL GLUCOSYL TRANSFERASE HOMOLOG"/>
    <property type="match status" value="1"/>
</dbReference>
<feature type="transmembrane region" description="Helical" evidence="8">
    <location>
        <begin position="259"/>
        <end position="280"/>
    </location>
</feature>
<organism evidence="10 11">
    <name type="scientific">Collinsella intestinalis</name>
    <dbReference type="NCBI Taxonomy" id="147207"/>
    <lineage>
        <taxon>Bacteria</taxon>
        <taxon>Bacillati</taxon>
        <taxon>Actinomycetota</taxon>
        <taxon>Coriobacteriia</taxon>
        <taxon>Coriobacteriales</taxon>
        <taxon>Coriobacteriaceae</taxon>
        <taxon>Collinsella</taxon>
    </lineage>
</organism>
<dbReference type="InterPro" id="IPR029044">
    <property type="entry name" value="Nucleotide-diphossugar_trans"/>
</dbReference>
<proteinExistence type="inferred from homology"/>
<dbReference type="SUPFAM" id="SSF53448">
    <property type="entry name" value="Nucleotide-diphospho-sugar transferases"/>
    <property type="match status" value="1"/>
</dbReference>
<comment type="subcellular location">
    <subcellularLocation>
        <location evidence="1">Membrane</location>
        <topology evidence="1">Multi-pass membrane protein</topology>
    </subcellularLocation>
</comment>
<dbReference type="CDD" id="cd04187">
    <property type="entry name" value="DPM1_like_bac"/>
    <property type="match status" value="1"/>
</dbReference>
<gene>
    <name evidence="10" type="ORF">DW682_02235</name>
</gene>
<evidence type="ECO:0000256" key="8">
    <source>
        <dbReference type="SAM" id="Phobius"/>
    </source>
</evidence>
<evidence type="ECO:0000313" key="11">
    <source>
        <dbReference type="Proteomes" id="UP000283983"/>
    </source>
</evidence>
<keyword evidence="4 10" id="KW-0808">Transferase</keyword>